<sequence>MVARMHSQKKWGTVQLSTTAAVDAGIAAEGAEQYHQENVSAFERSLKENVAGDLELAWGSGVGGANGVEKAWGNLAKGTLSFNKA</sequence>
<gene>
    <name evidence="1" type="ORF">CSUB01_06546</name>
</gene>
<evidence type="ECO:0000313" key="1">
    <source>
        <dbReference type="EMBL" id="KDN61344.1"/>
    </source>
</evidence>
<comment type="caution">
    <text evidence="1">The sequence shown here is derived from an EMBL/GenBank/DDBJ whole genome shotgun (WGS) entry which is preliminary data.</text>
</comment>
<evidence type="ECO:0000313" key="2">
    <source>
        <dbReference type="Proteomes" id="UP000027238"/>
    </source>
</evidence>
<dbReference type="EMBL" id="JMSE01001422">
    <property type="protein sequence ID" value="KDN61344.1"/>
    <property type="molecule type" value="Genomic_DNA"/>
</dbReference>
<dbReference type="Proteomes" id="UP000027238">
    <property type="component" value="Unassembled WGS sequence"/>
</dbReference>
<dbReference type="Pfam" id="PF11017">
    <property type="entry name" value="DUF2855"/>
    <property type="match status" value="1"/>
</dbReference>
<accession>A0A066X0Y9</accession>
<proteinExistence type="predicted"/>
<dbReference type="OrthoDB" id="192702at2759"/>
<dbReference type="STRING" id="1173701.A0A066X0Y9"/>
<name>A0A066X0Y9_COLSU</name>
<reference evidence="2" key="1">
    <citation type="journal article" date="2014" name="Genome Announc.">
        <title>Draft genome sequence of Colletotrichum sublineola, a destructive pathogen of cultivated sorghum.</title>
        <authorList>
            <person name="Baroncelli R."/>
            <person name="Sanz-Martin J.M."/>
            <person name="Rech G.E."/>
            <person name="Sukno S.A."/>
            <person name="Thon M.R."/>
        </authorList>
    </citation>
    <scope>NUCLEOTIDE SEQUENCE [LARGE SCALE GENOMIC DNA]</scope>
    <source>
        <strain evidence="2">TX430BB</strain>
    </source>
</reference>
<dbReference type="InterPro" id="IPR021276">
    <property type="entry name" value="DUF2855"/>
</dbReference>
<organism evidence="1 2">
    <name type="scientific">Colletotrichum sublineola</name>
    <name type="common">Sorghum anthracnose fungus</name>
    <dbReference type="NCBI Taxonomy" id="1173701"/>
    <lineage>
        <taxon>Eukaryota</taxon>
        <taxon>Fungi</taxon>
        <taxon>Dikarya</taxon>
        <taxon>Ascomycota</taxon>
        <taxon>Pezizomycotina</taxon>
        <taxon>Sordariomycetes</taxon>
        <taxon>Hypocreomycetidae</taxon>
        <taxon>Glomerellales</taxon>
        <taxon>Glomerellaceae</taxon>
        <taxon>Colletotrichum</taxon>
        <taxon>Colletotrichum graminicola species complex</taxon>
    </lineage>
</organism>
<dbReference type="AlphaFoldDB" id="A0A066X0Y9"/>
<dbReference type="HOGENOM" id="CLU_2512542_0_0_1"/>
<keyword evidence="2" id="KW-1185">Reference proteome</keyword>
<protein>
    <submittedName>
        <fullName evidence="1">Uncharacterized protein</fullName>
    </submittedName>
</protein>